<keyword evidence="3" id="KW-1185">Reference proteome</keyword>
<feature type="compositionally biased region" description="Acidic residues" evidence="1">
    <location>
        <begin position="1"/>
        <end position="12"/>
    </location>
</feature>
<feature type="region of interest" description="Disordered" evidence="1">
    <location>
        <begin position="272"/>
        <end position="306"/>
    </location>
</feature>
<evidence type="ECO:0000313" key="2">
    <source>
        <dbReference type="EMBL" id="KAL2062711.1"/>
    </source>
</evidence>
<dbReference type="Pfam" id="PF12511">
    <property type="entry name" value="DUF3716"/>
    <property type="match status" value="1"/>
</dbReference>
<feature type="compositionally biased region" description="Basic residues" evidence="1">
    <location>
        <begin position="189"/>
        <end position="206"/>
    </location>
</feature>
<name>A0ABR4BYG8_9HELO</name>
<dbReference type="InterPro" id="IPR022190">
    <property type="entry name" value="DUF3716"/>
</dbReference>
<sequence>MPPNVEETDGDAIEYAPPYDKDSPPPKPSFITSYYSPSPEPEPEVNHGPDIKPPPPAKRRDMPVAESLQSLLELPILRPIPWREGQELPPDKSYEHERAEVRIAVIMTTRGDIAEEPCQHCARGNGRFTECVYKEGWFLGACASCYFKHQGNLCSFRFEQKAEADAIVTANGKAKAQSPGDTIHVNGPSKKRKRKSTTKATAHKQPRTSGYEDSHSTVAEEESYAYEKSFDDDPNALLQYVYNQQHTNTSGGNKRHHQQYLAERDEKEARAFKSNGHGARRGSYRGEVGEGSFSPAMPYGTRERSSFNESNLAGAYSHRESRGALPQADEPLALIDTFPRKKQKQLFAAIGSLQSGIRNSRQQTENLQRQLDSLQHILGIEPEEDEYN</sequence>
<organism evidence="2 3">
    <name type="scientific">Oculimacula yallundae</name>
    <dbReference type="NCBI Taxonomy" id="86028"/>
    <lineage>
        <taxon>Eukaryota</taxon>
        <taxon>Fungi</taxon>
        <taxon>Dikarya</taxon>
        <taxon>Ascomycota</taxon>
        <taxon>Pezizomycotina</taxon>
        <taxon>Leotiomycetes</taxon>
        <taxon>Helotiales</taxon>
        <taxon>Ploettnerulaceae</taxon>
        <taxon>Oculimacula</taxon>
    </lineage>
</organism>
<feature type="region of interest" description="Disordered" evidence="1">
    <location>
        <begin position="173"/>
        <end position="226"/>
    </location>
</feature>
<accession>A0ABR4BYG8</accession>
<gene>
    <name evidence="2" type="ORF">VTL71DRAFT_5783</name>
</gene>
<protein>
    <submittedName>
        <fullName evidence="2">Uncharacterized protein</fullName>
    </submittedName>
</protein>
<evidence type="ECO:0000313" key="3">
    <source>
        <dbReference type="Proteomes" id="UP001595075"/>
    </source>
</evidence>
<feature type="region of interest" description="Disordered" evidence="1">
    <location>
        <begin position="1"/>
        <end position="63"/>
    </location>
</feature>
<dbReference type="EMBL" id="JAZHXI010000016">
    <property type="protein sequence ID" value="KAL2062711.1"/>
    <property type="molecule type" value="Genomic_DNA"/>
</dbReference>
<evidence type="ECO:0000256" key="1">
    <source>
        <dbReference type="SAM" id="MobiDB-lite"/>
    </source>
</evidence>
<reference evidence="2 3" key="1">
    <citation type="journal article" date="2024" name="Commun. Biol.">
        <title>Comparative genomic analysis of thermophilic fungi reveals convergent evolutionary adaptations and gene losses.</title>
        <authorList>
            <person name="Steindorff A.S."/>
            <person name="Aguilar-Pontes M.V."/>
            <person name="Robinson A.J."/>
            <person name="Andreopoulos B."/>
            <person name="LaButti K."/>
            <person name="Kuo A."/>
            <person name="Mondo S."/>
            <person name="Riley R."/>
            <person name="Otillar R."/>
            <person name="Haridas S."/>
            <person name="Lipzen A."/>
            <person name="Grimwood J."/>
            <person name="Schmutz J."/>
            <person name="Clum A."/>
            <person name="Reid I.D."/>
            <person name="Moisan M.C."/>
            <person name="Butler G."/>
            <person name="Nguyen T.T.M."/>
            <person name="Dewar K."/>
            <person name="Conant G."/>
            <person name="Drula E."/>
            <person name="Henrissat B."/>
            <person name="Hansel C."/>
            <person name="Singer S."/>
            <person name="Hutchinson M.I."/>
            <person name="de Vries R.P."/>
            <person name="Natvig D.O."/>
            <person name="Powell A.J."/>
            <person name="Tsang A."/>
            <person name="Grigoriev I.V."/>
        </authorList>
    </citation>
    <scope>NUCLEOTIDE SEQUENCE [LARGE SCALE GENOMIC DNA]</scope>
    <source>
        <strain evidence="2 3">CBS 494.80</strain>
    </source>
</reference>
<comment type="caution">
    <text evidence="2">The sequence shown here is derived from an EMBL/GenBank/DDBJ whole genome shotgun (WGS) entry which is preliminary data.</text>
</comment>
<proteinExistence type="predicted"/>
<dbReference type="Proteomes" id="UP001595075">
    <property type="component" value="Unassembled WGS sequence"/>
</dbReference>